<comment type="caution">
    <text evidence="2">The sequence shown here is derived from an EMBL/GenBank/DDBJ whole genome shotgun (WGS) entry which is preliminary data.</text>
</comment>
<protein>
    <submittedName>
        <fullName evidence="2">Uncharacterized protein</fullName>
    </submittedName>
</protein>
<dbReference type="Proteomes" id="UP000275027">
    <property type="component" value="Unassembled WGS sequence"/>
</dbReference>
<keyword evidence="3" id="KW-1185">Reference proteome</keyword>
<gene>
    <name evidence="1" type="ORF">B0G92_1942</name>
    <name evidence="2" type="ORF">CLV50_2513</name>
</gene>
<sequence length="70" mass="7898">MGSLLTVKGKHHEMLYVTSVNRLALDDELCIFAIADFSQKNGVPYPNCEIRQKVDISKYEAVNLDELAKN</sequence>
<dbReference type="EMBL" id="PJND01000007">
    <property type="protein sequence ID" value="PKW30284.1"/>
    <property type="molecule type" value="Genomic_DNA"/>
</dbReference>
<organism evidence="2 4">
    <name type="scientific">Flavobacterium lindanitolerans</name>
    <dbReference type="NCBI Taxonomy" id="428988"/>
    <lineage>
        <taxon>Bacteria</taxon>
        <taxon>Pseudomonadati</taxon>
        <taxon>Bacteroidota</taxon>
        <taxon>Flavobacteriia</taxon>
        <taxon>Flavobacteriales</taxon>
        <taxon>Flavobacteriaceae</taxon>
        <taxon>Flavobacterium</taxon>
    </lineage>
</organism>
<evidence type="ECO:0000313" key="4">
    <source>
        <dbReference type="Proteomes" id="UP000275027"/>
    </source>
</evidence>
<dbReference type="EMBL" id="RCCB01000012">
    <property type="protein sequence ID" value="RLJ24622.1"/>
    <property type="molecule type" value="Genomic_DNA"/>
</dbReference>
<dbReference type="Proteomes" id="UP000233767">
    <property type="component" value="Unassembled WGS sequence"/>
</dbReference>
<name>A0A497U339_9FLAO</name>
<proteinExistence type="predicted"/>
<dbReference type="AlphaFoldDB" id="A0A497U339"/>
<evidence type="ECO:0000313" key="3">
    <source>
        <dbReference type="Proteomes" id="UP000233767"/>
    </source>
</evidence>
<accession>A0A497U339</accession>
<reference evidence="1 3" key="1">
    <citation type="submission" date="2017-12" db="EMBL/GenBank/DDBJ databases">
        <title>Genomic Encyclopedia of Type Strains, Phase III (KMG-III): the genomes of soil and plant-associated and newly described type strains.</title>
        <authorList>
            <person name="Whitman W."/>
        </authorList>
    </citation>
    <scope>NUCLEOTIDE SEQUENCE [LARGE SCALE GENOMIC DNA]</scope>
    <source>
        <strain evidence="1 3">IP-10</strain>
    </source>
</reference>
<dbReference type="RefSeq" id="WP_101471932.1">
    <property type="nucleotide sequence ID" value="NZ_PJND01000007.1"/>
</dbReference>
<evidence type="ECO:0000313" key="1">
    <source>
        <dbReference type="EMBL" id="PKW30284.1"/>
    </source>
</evidence>
<evidence type="ECO:0000313" key="2">
    <source>
        <dbReference type="EMBL" id="RLJ24622.1"/>
    </source>
</evidence>
<reference evidence="2 4" key="2">
    <citation type="submission" date="2018-10" db="EMBL/GenBank/DDBJ databases">
        <title>Genomic Encyclopedia of Archaeal and Bacterial Type Strains, Phase II (KMG-II): from individual species to whole genera.</title>
        <authorList>
            <person name="Goeker M."/>
        </authorList>
    </citation>
    <scope>NUCLEOTIDE SEQUENCE [LARGE SCALE GENOMIC DNA]</scope>
    <source>
        <strain evidence="2 4">DSM 21886</strain>
    </source>
</reference>